<keyword evidence="6" id="KW-0464">Manganese</keyword>
<dbReference type="SUPFAM" id="SSF55811">
    <property type="entry name" value="Nudix"/>
    <property type="match status" value="1"/>
</dbReference>
<dbReference type="CDD" id="cd03426">
    <property type="entry name" value="NUDIX_CoAse_Nudt7"/>
    <property type="match status" value="1"/>
</dbReference>
<evidence type="ECO:0000256" key="1">
    <source>
        <dbReference type="ARBA" id="ARBA00001936"/>
    </source>
</evidence>
<evidence type="ECO:0000313" key="10">
    <source>
        <dbReference type="Proteomes" id="UP001267710"/>
    </source>
</evidence>
<keyword evidence="4" id="KW-0378">Hydrolase</keyword>
<dbReference type="InterPro" id="IPR000086">
    <property type="entry name" value="NUDIX_hydrolase_dom"/>
</dbReference>
<feature type="domain" description="Nudix hydrolase" evidence="8">
    <location>
        <begin position="77"/>
        <end position="207"/>
    </location>
</feature>
<protein>
    <submittedName>
        <fullName evidence="9">8-oxo-dGTP pyrophosphatase MutT (NUDIX family)</fullName>
    </submittedName>
</protein>
<proteinExistence type="predicted"/>
<keyword evidence="5" id="KW-0460">Magnesium</keyword>
<dbReference type="InterPro" id="IPR015797">
    <property type="entry name" value="NUDIX_hydrolase-like_dom_sf"/>
</dbReference>
<sequence>MTTTVPPASTPVPAGMPPLSKIPDFDPRHAPVVGVDTQLPPVPAAAQTPAALRQRFAKPPVWEPEVLREARFAQRAPADAAVLVPIVLRDRPTVLLTERTTHLSTHSGQVAFPGGKTDPEDAGPADTALREAWEEVGLEARSVEVLGTLPVYVTGTSFMVTPVVALVQPDSALRPNPYEVADVFEVPLDFLLDPANHRRHAMEWQGHRREWFSMPFQESGPDGKTRFIWGATAGMLRNFYRFMMA</sequence>
<evidence type="ECO:0000313" key="9">
    <source>
        <dbReference type="EMBL" id="MDR6214553.1"/>
    </source>
</evidence>
<accession>A0ABU1IDA4</accession>
<evidence type="ECO:0000259" key="8">
    <source>
        <dbReference type="PROSITE" id="PS51462"/>
    </source>
</evidence>
<keyword evidence="10" id="KW-1185">Reference proteome</keyword>
<evidence type="ECO:0000256" key="2">
    <source>
        <dbReference type="ARBA" id="ARBA00001946"/>
    </source>
</evidence>
<dbReference type="Pfam" id="PF00293">
    <property type="entry name" value="NUDIX"/>
    <property type="match status" value="1"/>
</dbReference>
<comment type="cofactor">
    <cofactor evidence="2">
        <name>Mg(2+)</name>
        <dbReference type="ChEBI" id="CHEBI:18420"/>
    </cofactor>
</comment>
<dbReference type="EMBL" id="JAVIZX010000001">
    <property type="protein sequence ID" value="MDR6214553.1"/>
    <property type="molecule type" value="Genomic_DNA"/>
</dbReference>
<comment type="caution">
    <text evidence="9">The sequence shown here is derived from an EMBL/GenBank/DDBJ whole genome shotgun (WGS) entry which is preliminary data.</text>
</comment>
<dbReference type="NCBIfam" id="NF007980">
    <property type="entry name" value="PRK10707.1"/>
    <property type="match status" value="1"/>
</dbReference>
<dbReference type="PANTHER" id="PTHR12992">
    <property type="entry name" value="NUDIX HYDROLASE"/>
    <property type="match status" value="1"/>
</dbReference>
<dbReference type="PROSITE" id="PS51462">
    <property type="entry name" value="NUDIX"/>
    <property type="match status" value="1"/>
</dbReference>
<reference evidence="9 10" key="1">
    <citation type="submission" date="2023-08" db="EMBL/GenBank/DDBJ databases">
        <title>Functional and genomic diversity of the sorghum phyllosphere microbiome.</title>
        <authorList>
            <person name="Shade A."/>
        </authorList>
    </citation>
    <scope>NUCLEOTIDE SEQUENCE [LARGE SCALE GENOMIC DNA]</scope>
    <source>
        <strain evidence="9 10">SORGH_AS_0335</strain>
    </source>
</reference>
<evidence type="ECO:0000256" key="4">
    <source>
        <dbReference type="ARBA" id="ARBA00022801"/>
    </source>
</evidence>
<feature type="region of interest" description="Disordered" evidence="7">
    <location>
        <begin position="1"/>
        <end position="31"/>
    </location>
</feature>
<evidence type="ECO:0000256" key="7">
    <source>
        <dbReference type="SAM" id="MobiDB-lite"/>
    </source>
</evidence>
<name>A0ABU1IDA4_9BURK</name>
<evidence type="ECO:0000256" key="3">
    <source>
        <dbReference type="ARBA" id="ARBA00022723"/>
    </source>
</evidence>
<evidence type="ECO:0000256" key="6">
    <source>
        <dbReference type="ARBA" id="ARBA00023211"/>
    </source>
</evidence>
<keyword evidence="3" id="KW-0479">Metal-binding</keyword>
<dbReference type="InterPro" id="IPR045121">
    <property type="entry name" value="CoAse"/>
</dbReference>
<organism evidence="9 10">
    <name type="scientific">Paracidovorax wautersii</name>
    <dbReference type="NCBI Taxonomy" id="1177982"/>
    <lineage>
        <taxon>Bacteria</taxon>
        <taxon>Pseudomonadati</taxon>
        <taxon>Pseudomonadota</taxon>
        <taxon>Betaproteobacteria</taxon>
        <taxon>Burkholderiales</taxon>
        <taxon>Comamonadaceae</taxon>
        <taxon>Paracidovorax</taxon>
    </lineage>
</organism>
<dbReference type="PANTHER" id="PTHR12992:SF11">
    <property type="entry name" value="MITOCHONDRIAL COENZYME A DIPHOSPHATASE NUDT8"/>
    <property type="match status" value="1"/>
</dbReference>
<evidence type="ECO:0000256" key="5">
    <source>
        <dbReference type="ARBA" id="ARBA00022842"/>
    </source>
</evidence>
<dbReference type="Gene3D" id="3.90.79.10">
    <property type="entry name" value="Nucleoside Triphosphate Pyrophosphohydrolase"/>
    <property type="match status" value="1"/>
</dbReference>
<gene>
    <name evidence="9" type="ORF">QE399_002242</name>
</gene>
<dbReference type="Proteomes" id="UP001267710">
    <property type="component" value="Unassembled WGS sequence"/>
</dbReference>
<comment type="cofactor">
    <cofactor evidence="1">
        <name>Mn(2+)</name>
        <dbReference type="ChEBI" id="CHEBI:29035"/>
    </cofactor>
</comment>